<comment type="similarity">
    <text evidence="1">Belongs to the universal ribosomal protein uL30 family.</text>
</comment>
<dbReference type="GO" id="GO:0022625">
    <property type="term" value="C:cytosolic large ribosomal subunit"/>
    <property type="evidence" value="ECO:0007669"/>
    <property type="project" value="TreeGrafter"/>
</dbReference>
<name>A0A7C6EE68_UNCW3</name>
<reference evidence="7" key="1">
    <citation type="journal article" date="2020" name="mSystems">
        <title>Genome- and Community-Level Interaction Insights into Carbon Utilization and Element Cycling Functions of Hydrothermarchaeota in Hydrothermal Sediment.</title>
        <authorList>
            <person name="Zhou Z."/>
            <person name="Liu Y."/>
            <person name="Xu W."/>
            <person name="Pan J."/>
            <person name="Luo Z.H."/>
            <person name="Li M."/>
        </authorList>
    </citation>
    <scope>NUCLEOTIDE SEQUENCE [LARGE SCALE GENOMIC DNA]</scope>
    <source>
        <strain evidence="7">SpSt-876</strain>
    </source>
</reference>
<comment type="caution">
    <text evidence="7">The sequence shown here is derived from an EMBL/GenBank/DDBJ whole genome shotgun (WGS) entry which is preliminary data.</text>
</comment>
<comment type="subunit">
    <text evidence="2">Part of the 50S ribosomal subunit.</text>
</comment>
<dbReference type="CDD" id="cd01658">
    <property type="entry name" value="Ribosomal_L30"/>
    <property type="match status" value="1"/>
</dbReference>
<accession>A0A7C6EE68</accession>
<organism evidence="7">
    <name type="scientific">candidate division WOR-3 bacterium</name>
    <dbReference type="NCBI Taxonomy" id="2052148"/>
    <lineage>
        <taxon>Bacteria</taxon>
        <taxon>Bacteria division WOR-3</taxon>
    </lineage>
</organism>
<dbReference type="NCBIfam" id="TIGR01308">
    <property type="entry name" value="rpmD_bact"/>
    <property type="match status" value="1"/>
</dbReference>
<protein>
    <recommendedName>
        <fullName evidence="5">50S ribosomal protein L30</fullName>
    </recommendedName>
</protein>
<dbReference type="InterPro" id="IPR036919">
    <property type="entry name" value="Ribo_uL30_ferredoxin-like_sf"/>
</dbReference>
<dbReference type="SUPFAM" id="SSF55129">
    <property type="entry name" value="Ribosomal protein L30p/L7e"/>
    <property type="match status" value="1"/>
</dbReference>
<dbReference type="HAMAP" id="MF_01371_B">
    <property type="entry name" value="Ribosomal_uL30_B"/>
    <property type="match status" value="1"/>
</dbReference>
<keyword evidence="4" id="KW-0687">Ribonucleoprotein</keyword>
<sequence>MLQVNKRKKVKVRLIRSLIDQKMTHKKTAWALGLRKIGDCRRHPATPQIKGMVRKIRHLIQVESNGGDQDET</sequence>
<dbReference type="InterPro" id="IPR016082">
    <property type="entry name" value="Ribosomal_uL30_ferredoxin-like"/>
</dbReference>
<evidence type="ECO:0000259" key="6">
    <source>
        <dbReference type="Pfam" id="PF00327"/>
    </source>
</evidence>
<dbReference type="Gene3D" id="3.30.1390.20">
    <property type="entry name" value="Ribosomal protein L30, ferredoxin-like fold domain"/>
    <property type="match status" value="1"/>
</dbReference>
<dbReference type="GO" id="GO:0006412">
    <property type="term" value="P:translation"/>
    <property type="evidence" value="ECO:0007669"/>
    <property type="project" value="InterPro"/>
</dbReference>
<proteinExistence type="inferred from homology"/>
<feature type="domain" description="Large ribosomal subunit protein uL30-like ferredoxin-like fold" evidence="6">
    <location>
        <begin position="10"/>
        <end position="60"/>
    </location>
</feature>
<keyword evidence="3 7" id="KW-0689">Ribosomal protein</keyword>
<dbReference type="EMBL" id="DTLI01000218">
    <property type="protein sequence ID" value="HHS53000.1"/>
    <property type="molecule type" value="Genomic_DNA"/>
</dbReference>
<dbReference type="AlphaFoldDB" id="A0A7C6EE68"/>
<evidence type="ECO:0000256" key="1">
    <source>
        <dbReference type="ARBA" id="ARBA00007594"/>
    </source>
</evidence>
<dbReference type="Pfam" id="PF00327">
    <property type="entry name" value="Ribosomal_L30"/>
    <property type="match status" value="1"/>
</dbReference>
<gene>
    <name evidence="7" type="ORF">ENW73_09160</name>
</gene>
<dbReference type="InterPro" id="IPR005996">
    <property type="entry name" value="Ribosomal_uL30_bac-type"/>
</dbReference>
<dbReference type="GO" id="GO:0003735">
    <property type="term" value="F:structural constituent of ribosome"/>
    <property type="evidence" value="ECO:0007669"/>
    <property type="project" value="InterPro"/>
</dbReference>
<evidence type="ECO:0000313" key="7">
    <source>
        <dbReference type="EMBL" id="HHS53000.1"/>
    </source>
</evidence>
<evidence type="ECO:0000256" key="5">
    <source>
        <dbReference type="ARBA" id="ARBA00035492"/>
    </source>
</evidence>
<evidence type="ECO:0000256" key="4">
    <source>
        <dbReference type="ARBA" id="ARBA00023274"/>
    </source>
</evidence>
<evidence type="ECO:0000256" key="2">
    <source>
        <dbReference type="ARBA" id="ARBA00011838"/>
    </source>
</evidence>
<evidence type="ECO:0000256" key="3">
    <source>
        <dbReference type="ARBA" id="ARBA00022980"/>
    </source>
</evidence>
<dbReference type="PANTHER" id="PTHR15892:SF2">
    <property type="entry name" value="LARGE RIBOSOMAL SUBUNIT PROTEIN UL30M"/>
    <property type="match status" value="1"/>
</dbReference>
<dbReference type="PANTHER" id="PTHR15892">
    <property type="entry name" value="MITOCHONDRIAL RIBOSOMAL PROTEIN L30"/>
    <property type="match status" value="1"/>
</dbReference>